<dbReference type="EMBL" id="JBDJPC010000001">
    <property type="protein sequence ID" value="KAL1517066.1"/>
    <property type="molecule type" value="Genomic_DNA"/>
</dbReference>
<evidence type="ECO:0000313" key="3">
    <source>
        <dbReference type="EMBL" id="KAL1517066.1"/>
    </source>
</evidence>
<keyword evidence="4" id="KW-1185">Reference proteome</keyword>
<evidence type="ECO:0000256" key="1">
    <source>
        <dbReference type="ARBA" id="ARBA00010331"/>
    </source>
</evidence>
<evidence type="ECO:0000259" key="2">
    <source>
        <dbReference type="SMART" id="SM01131"/>
    </source>
</evidence>
<dbReference type="SMART" id="SM01131">
    <property type="entry name" value="DHHA2"/>
    <property type="match status" value="1"/>
</dbReference>
<comment type="similarity">
    <text evidence="1">Belongs to the PPase class C family. Prune subfamily.</text>
</comment>
<dbReference type="InterPro" id="IPR004097">
    <property type="entry name" value="DHHA2"/>
</dbReference>
<sequence>MEDFFKFLKCNCIFLKELSQSPTNVHIVLGNEACDLDSTIACLVFGYFLSKQHCNSIILPVLNVSREDFLIRTENIFVLKEAEIPLSELIFRDEINLQTIIFKYPVQVTLVDHHILAKNDSLLAPFVCQIYDHRPVDESFQWDTHKVQIIIEQVGSCCTLIAQDIFKADKSILPRPLAYLIYQTIVFDTIALKPENHKVTPLDLEIATLLECEYGFTSDRQQLFDVLWQAHNDVSSLTPDQLLQKDLKIFEKVYIPGLPMLVEEYLKLKGSFESVESFAEKYEAVCLLLVGLKASDGRVQRDFAVFTRNREGKSFEDSLLRILKSNENYDFMMEERKTVYEDKITLFHTHNTKLSRKQLFPLIRKAWQCYVHSE</sequence>
<protein>
    <recommendedName>
        <fullName evidence="2">DHHA2 domain-containing protein</fullName>
    </recommendedName>
</protein>
<gene>
    <name evidence="3" type="ORF">ABEB36_000879</name>
</gene>
<dbReference type="Proteomes" id="UP001566132">
    <property type="component" value="Unassembled WGS sequence"/>
</dbReference>
<organism evidence="3 4">
    <name type="scientific">Hypothenemus hampei</name>
    <name type="common">Coffee berry borer</name>
    <dbReference type="NCBI Taxonomy" id="57062"/>
    <lineage>
        <taxon>Eukaryota</taxon>
        <taxon>Metazoa</taxon>
        <taxon>Ecdysozoa</taxon>
        <taxon>Arthropoda</taxon>
        <taxon>Hexapoda</taxon>
        <taxon>Insecta</taxon>
        <taxon>Pterygota</taxon>
        <taxon>Neoptera</taxon>
        <taxon>Endopterygota</taxon>
        <taxon>Coleoptera</taxon>
        <taxon>Polyphaga</taxon>
        <taxon>Cucujiformia</taxon>
        <taxon>Curculionidae</taxon>
        <taxon>Scolytinae</taxon>
        <taxon>Hypothenemus</taxon>
    </lineage>
</organism>
<reference evidence="3 4" key="1">
    <citation type="submission" date="2024-05" db="EMBL/GenBank/DDBJ databases">
        <title>Genetic variation in Jamaican populations of the coffee berry borer (Hypothenemus hampei).</title>
        <authorList>
            <person name="Errbii M."/>
            <person name="Myrie A."/>
        </authorList>
    </citation>
    <scope>NUCLEOTIDE SEQUENCE [LARGE SCALE GENOMIC DNA]</scope>
    <source>
        <strain evidence="3">JA-Hopewell-2020-01-JO</strain>
        <tissue evidence="3">Whole body</tissue>
    </source>
</reference>
<dbReference type="AlphaFoldDB" id="A0ABD1FCQ9"/>
<name>A0ABD1FCQ9_HYPHA</name>
<dbReference type="Pfam" id="PF02833">
    <property type="entry name" value="DHHA2"/>
    <property type="match status" value="1"/>
</dbReference>
<accession>A0ABD1FCQ9</accession>
<dbReference type="PANTHER" id="PTHR12112">
    <property type="entry name" value="BNIP - RELATED"/>
    <property type="match status" value="1"/>
</dbReference>
<dbReference type="InterPro" id="IPR038222">
    <property type="entry name" value="DHHA2_dom_sf"/>
</dbReference>
<comment type="caution">
    <text evidence="3">The sequence shown here is derived from an EMBL/GenBank/DDBJ whole genome shotgun (WGS) entry which is preliminary data.</text>
</comment>
<dbReference type="Gene3D" id="3.10.310.20">
    <property type="entry name" value="DHHA2 domain"/>
    <property type="match status" value="1"/>
</dbReference>
<evidence type="ECO:0000313" key="4">
    <source>
        <dbReference type="Proteomes" id="UP001566132"/>
    </source>
</evidence>
<dbReference type="PANTHER" id="PTHR12112:SF39">
    <property type="entry name" value="EG:152A3.5 PROTEIN (FBGN0003116_PN PROTEIN)"/>
    <property type="match status" value="1"/>
</dbReference>
<proteinExistence type="inferred from homology"/>
<dbReference type="SUPFAM" id="SSF64182">
    <property type="entry name" value="DHH phosphoesterases"/>
    <property type="match status" value="1"/>
</dbReference>
<dbReference type="InterPro" id="IPR038763">
    <property type="entry name" value="DHH_sf"/>
</dbReference>
<feature type="domain" description="DHHA2" evidence="2">
    <location>
        <begin position="224"/>
        <end position="367"/>
    </location>
</feature>
<dbReference type="Gene3D" id="3.90.1640.10">
    <property type="entry name" value="inorganic pyrophosphatase (n-terminal core)"/>
    <property type="match status" value="1"/>
</dbReference>